<dbReference type="InterPro" id="IPR015315">
    <property type="entry name" value="DUF1963"/>
</dbReference>
<dbReference type="PANTHER" id="PTHR36436">
    <property type="entry name" value="SLL5081 PROTEIN"/>
    <property type="match status" value="1"/>
</dbReference>
<dbReference type="STRING" id="249408.BOO71_0010828"/>
<dbReference type="SUPFAM" id="SSF103032">
    <property type="entry name" value="Hypothetical protein YwqG"/>
    <property type="match status" value="1"/>
</dbReference>
<gene>
    <name evidence="1" type="ORF">BOO71_0010828</name>
</gene>
<accession>A0A1U7NV37</accession>
<organism evidence="1 2">
    <name type="scientific">Deinococcus marmoris</name>
    <dbReference type="NCBI Taxonomy" id="249408"/>
    <lineage>
        <taxon>Bacteria</taxon>
        <taxon>Thermotogati</taxon>
        <taxon>Deinococcota</taxon>
        <taxon>Deinococci</taxon>
        <taxon>Deinococcales</taxon>
        <taxon>Deinococcaceae</taxon>
        <taxon>Deinococcus</taxon>
    </lineage>
</organism>
<dbReference type="EMBL" id="MSTI01000128">
    <property type="protein sequence ID" value="OLV16770.1"/>
    <property type="molecule type" value="Genomic_DNA"/>
</dbReference>
<dbReference type="Gene3D" id="2.30.320.10">
    <property type="entry name" value="YwqG-like"/>
    <property type="match status" value="1"/>
</dbReference>
<dbReference type="AlphaFoldDB" id="A0A1U7NV37"/>
<evidence type="ECO:0000313" key="1">
    <source>
        <dbReference type="EMBL" id="OLV16770.1"/>
    </source>
</evidence>
<proteinExistence type="predicted"/>
<evidence type="ECO:0000313" key="2">
    <source>
        <dbReference type="Proteomes" id="UP000186607"/>
    </source>
</evidence>
<sequence length="225" mass="25210">MPYREQGQPWPTTPDGQALAFLAQLHFADLPVLDGYPTTGLVQFFILDDDLMGCDFDSGLPLDEVPQTTYRVLFHPEVIQDEAALDLSVIERVWDVLPHDPAVEVPLRGYLAQDILSANDRLFDGLVTIDFLDKTEGEDGEIVGDLRFYACGDVVTLASKVGGHPDFTQTDPRGTEDPHLLLFQLDSETEWGVMWGDAGIGNFFIRPEDLAARDFSRVVYHWDCH</sequence>
<dbReference type="Proteomes" id="UP000186607">
    <property type="component" value="Unassembled WGS sequence"/>
</dbReference>
<evidence type="ECO:0008006" key="3">
    <source>
        <dbReference type="Google" id="ProtNLM"/>
    </source>
</evidence>
<dbReference type="InterPro" id="IPR035948">
    <property type="entry name" value="YwqG-like_sf"/>
</dbReference>
<name>A0A1U7NV37_9DEIO</name>
<comment type="caution">
    <text evidence="1">The sequence shown here is derived from an EMBL/GenBank/DDBJ whole genome shotgun (WGS) entry which is preliminary data.</text>
</comment>
<dbReference type="Pfam" id="PF09234">
    <property type="entry name" value="DUF1963"/>
    <property type="match status" value="1"/>
</dbReference>
<dbReference type="PANTHER" id="PTHR36436:SF6">
    <property type="entry name" value="SLL5081 PROTEIN"/>
    <property type="match status" value="1"/>
</dbReference>
<reference evidence="1 2" key="1">
    <citation type="submission" date="2017-01" db="EMBL/GenBank/DDBJ databases">
        <title>Genome Analysis of Deinococcus marmoris KOPRI26562.</title>
        <authorList>
            <person name="Kim J.H."/>
            <person name="Oh H.-M."/>
        </authorList>
    </citation>
    <scope>NUCLEOTIDE SEQUENCE [LARGE SCALE GENOMIC DNA]</scope>
    <source>
        <strain evidence="1 2">KOPRI26562</strain>
    </source>
</reference>
<keyword evidence="2" id="KW-1185">Reference proteome</keyword>
<protein>
    <recommendedName>
        <fullName evidence="3">DUF1963 domain-containing protein</fullName>
    </recommendedName>
</protein>